<feature type="compositionally biased region" description="Basic and acidic residues" evidence="1">
    <location>
        <begin position="621"/>
        <end position="636"/>
    </location>
</feature>
<dbReference type="InterPro" id="IPR040006">
    <property type="entry name" value="TNKS1BP1-like"/>
</dbReference>
<feature type="compositionally biased region" description="Basic and acidic residues" evidence="1">
    <location>
        <begin position="1123"/>
        <end position="1137"/>
    </location>
</feature>
<feature type="compositionally biased region" description="Basic and acidic residues" evidence="1">
    <location>
        <begin position="1706"/>
        <end position="1722"/>
    </location>
</feature>
<feature type="compositionally biased region" description="Basic and acidic residues" evidence="1">
    <location>
        <begin position="1512"/>
        <end position="1523"/>
    </location>
</feature>
<feature type="compositionally biased region" description="Basic and acidic residues" evidence="1">
    <location>
        <begin position="430"/>
        <end position="439"/>
    </location>
</feature>
<feature type="compositionally biased region" description="Basic and acidic residues" evidence="1">
    <location>
        <begin position="1556"/>
        <end position="1567"/>
    </location>
</feature>
<reference evidence="3 4" key="1">
    <citation type="submission" date="2024-02" db="EMBL/GenBank/DDBJ databases">
        <title>Chromosome-level genome assembly of the Eurasian Minnow (Phoxinus phoxinus).</title>
        <authorList>
            <person name="Oriowo T.O."/>
            <person name="Martin S."/>
            <person name="Stange M."/>
            <person name="Chrysostomakis Y."/>
            <person name="Brown T."/>
            <person name="Winkler S."/>
            <person name="Kukowka S."/>
            <person name="Myers E.W."/>
            <person name="Bohne A."/>
        </authorList>
    </citation>
    <scope>NUCLEOTIDE SEQUENCE [LARGE SCALE GENOMIC DNA]</scope>
    <source>
        <strain evidence="3">ZFMK-TIS-60720</strain>
        <tissue evidence="3">Whole Organism</tissue>
    </source>
</reference>
<feature type="region of interest" description="Disordered" evidence="1">
    <location>
        <begin position="413"/>
        <end position="458"/>
    </location>
</feature>
<feature type="compositionally biased region" description="Basic and acidic residues" evidence="1">
    <location>
        <begin position="1144"/>
        <end position="1170"/>
    </location>
</feature>
<feature type="compositionally biased region" description="Basic and acidic residues" evidence="1">
    <location>
        <begin position="312"/>
        <end position="322"/>
    </location>
</feature>
<dbReference type="PANTHER" id="PTHR22042">
    <property type="entry name" value="TANKYRASE 1 BINDING PROTEIN"/>
    <property type="match status" value="1"/>
</dbReference>
<organism evidence="3 4">
    <name type="scientific">Phoxinus phoxinus</name>
    <name type="common">Eurasian minnow</name>
    <dbReference type="NCBI Taxonomy" id="58324"/>
    <lineage>
        <taxon>Eukaryota</taxon>
        <taxon>Metazoa</taxon>
        <taxon>Chordata</taxon>
        <taxon>Craniata</taxon>
        <taxon>Vertebrata</taxon>
        <taxon>Euteleostomi</taxon>
        <taxon>Actinopterygii</taxon>
        <taxon>Neopterygii</taxon>
        <taxon>Teleostei</taxon>
        <taxon>Ostariophysi</taxon>
        <taxon>Cypriniformes</taxon>
        <taxon>Leuciscidae</taxon>
        <taxon>Phoxininae</taxon>
        <taxon>Phoxinus</taxon>
    </lineage>
</organism>
<feature type="region of interest" description="Disordered" evidence="1">
    <location>
        <begin position="1123"/>
        <end position="1209"/>
    </location>
</feature>
<feature type="domain" description="Tankyrase 1-binding protein C-terminal" evidence="2">
    <location>
        <begin position="1648"/>
        <end position="1820"/>
    </location>
</feature>
<dbReference type="SMART" id="SM01319">
    <property type="entry name" value="Tankyrase_bdg_C"/>
    <property type="match status" value="1"/>
</dbReference>
<feature type="region of interest" description="Disordered" evidence="1">
    <location>
        <begin position="613"/>
        <end position="636"/>
    </location>
</feature>
<feature type="compositionally biased region" description="Low complexity" evidence="1">
    <location>
        <begin position="363"/>
        <end position="374"/>
    </location>
</feature>
<feature type="compositionally biased region" description="Pro residues" evidence="1">
    <location>
        <begin position="52"/>
        <end position="61"/>
    </location>
</feature>
<gene>
    <name evidence="3" type="ORF">R3I93_013875</name>
</gene>
<dbReference type="EMBL" id="JAYKXH010000014">
    <property type="protein sequence ID" value="KAK7146267.1"/>
    <property type="molecule type" value="Genomic_DNA"/>
</dbReference>
<evidence type="ECO:0000259" key="2">
    <source>
        <dbReference type="SMART" id="SM01319"/>
    </source>
</evidence>
<feature type="region of interest" description="Disordered" evidence="1">
    <location>
        <begin position="814"/>
        <end position="843"/>
    </location>
</feature>
<feature type="compositionally biased region" description="Basic residues" evidence="1">
    <location>
        <begin position="1668"/>
        <end position="1678"/>
    </location>
</feature>
<feature type="compositionally biased region" description="Polar residues" evidence="1">
    <location>
        <begin position="1604"/>
        <end position="1631"/>
    </location>
</feature>
<feature type="compositionally biased region" description="Polar residues" evidence="1">
    <location>
        <begin position="246"/>
        <end position="259"/>
    </location>
</feature>
<evidence type="ECO:0000313" key="3">
    <source>
        <dbReference type="EMBL" id="KAK7146267.1"/>
    </source>
</evidence>
<dbReference type="InterPro" id="IPR032764">
    <property type="entry name" value="Tankyrase-bd_C"/>
</dbReference>
<feature type="compositionally biased region" description="Polar residues" evidence="1">
    <location>
        <begin position="88"/>
        <end position="100"/>
    </location>
</feature>
<feature type="compositionally biased region" description="Low complexity" evidence="1">
    <location>
        <begin position="1679"/>
        <end position="1690"/>
    </location>
</feature>
<feature type="compositionally biased region" description="Low complexity" evidence="1">
    <location>
        <begin position="1774"/>
        <end position="1790"/>
    </location>
</feature>
<feature type="compositionally biased region" description="Polar residues" evidence="1">
    <location>
        <begin position="1583"/>
        <end position="1594"/>
    </location>
</feature>
<feature type="region of interest" description="Disordered" evidence="1">
    <location>
        <begin position="214"/>
        <end position="398"/>
    </location>
</feature>
<dbReference type="Pfam" id="PF15327">
    <property type="entry name" value="Tankyrase_bdg_C"/>
    <property type="match status" value="1"/>
</dbReference>
<keyword evidence="4" id="KW-1185">Reference proteome</keyword>
<feature type="compositionally biased region" description="Basic and acidic residues" evidence="1">
    <location>
        <begin position="831"/>
        <end position="843"/>
    </location>
</feature>
<sequence>MAAQVEVDAGRPCVVGSRLHLNTLIDSSNKSLMESSGGPQGTLTISSEPRKPVPGPKPRLTPKPFTVNKNPTIRPILAPKPQPKPRPESSQPVSYNTDLPSTPKPQPANKLSLPSAFNTGSKPSGQTNKPVAQPFKPAPTIASSDSNKLRTSQTGDVLRRTSFGATPARLKSDGQASTPGVEWPFASRKKQPSPSITRAKSMGFLSEIGLNYEDNKKDSATKEELSPIVLRPQSKGSRPRPVSAVFLQNPNQSEPQVVSHTPAPRWGKGRPLSSDLTSKFESIGLSLNWRPPKEDSKENTPETPDGVGAVTQEKELGAERAEGPNNTPVLEKSTQKNELKDEDSKKDSKPEDTGGSSIKRRISLLLDSSSTSFSVARVDTPGTEPRSPGLSISDSDGAWGVKQRIKELTEEVPTTLSPLQKPPYKPRNIVSDRTKRFESELDSLSSNESKGPQLVEEDLNTKFDYSTIEGQFNKQEDMKVSSLSVHDLPTHSAFNSDGVQTVRASMFEHVVERHNVQVMEDSISQGPRAQRESTIKPMPRRSLSLRIQDNNFKALEDDDPGSLVKATYREQVSPSNPVRVEHVFDTVALFGESRAVSEALPTAQLEDRALTLRSRRSAPQGEDHRPTHEISDLQKDEAAIPRYLRVGALHKWTATEEDREIETERERQKEMCRKMEEEIQKQIELHMAAVAALDEDEEESEAERKKLLEAQRDREREREEVAAPKRPKMLDAEEQMNKPRATYFALTGQIQEPVHQGQRVDDEVFFGRGKQSMVGGEDRGMKDVPFEDFTLRSGKWSPQNPTVQFRRNPSLEAALQRDFYTNDTGLGTDPRLQERELQKASREEIERQRLAEFENMKELERQREMKKQRDLEFEKQNKIEKEKRREAEIQKERQKELERQREQERERERHRELEKQREMEWQKEKERQKQIEYERMKAAEKELEQQREFERQRQKEFEREKEKMLDQERLRLREFEKQKEIERERERQLELERQREIERQKQRELDKQREMERLKELERQRESERQRELEKQKEQDRERQRQLERQRELDRQREFERQRELERQQEIERQKEIVRQKELERQKKRELEIDRWKRQKAEERETKKELEELERIKELERQQLLDFELQRQQERPLQQEKAKRRSKKEREERKQQPEWQKGTERHWTETEQEKATPTPTSPLRPKVLDLDAVSLGVRTSRDSHENSSTARWKHPSLRPDEVYKPAILDIDSFRSQTQPDTFPLPGFGGLESGGSMTQARPQAIQTNILQPQTASQVQSPSHPQFHPQSQAFFQPSPAERMRTQLPPPLQPQIMHQAQPHSQTFDIERPRPQPHSLIETSDWAFGTQQPISTLPSAHTNIWGHYQAELTVDEPLWVSVMEGSRRPISTRPGGLEQQIVHQEDRGLSITVTPSSTSSMNPVFTPVHHPSLAPPMAQIQTPMWTTQTSVGPSVNPILTPERCWTSVPLNVGSSGALVPSPVTPLARKETSVPTSQVATFSVTDPLSSPNWELASQGLRENRASHRDNVQQKRSRSMCRRSAPTESSADGPLTHVRTRRSRSAHKEKVGERSELVKQTVSGEDDIKDTDNLVQETDSQYGTWETGLRTDDSLTPATPSSEGNLTPSPRKSTPPHTAEQSLIFDTPDGLTTSPHKQTELPFPEAPTTLLDSSALRARVHLNKKSSRRAPPSRAARHSALLSQVPEGTEAEDDEWRYKDSTEEKSDFPKQDEESDSEEQAKGIDSRTSSVSQPQRVALFPGMDPSALKAQLKKRGESDNQTDSPSPSLLSRSPKSPFLPRAARVLPPAGGKENGEESSPQWLKELKTKKRLSQYEGDSTA</sequence>
<feature type="compositionally biased region" description="Basic and acidic residues" evidence="1">
    <location>
        <begin position="702"/>
        <end position="736"/>
    </location>
</feature>
<feature type="region of interest" description="Disordered" evidence="1">
    <location>
        <begin position="694"/>
        <end position="736"/>
    </location>
</feature>
<feature type="compositionally biased region" description="Polar residues" evidence="1">
    <location>
        <begin position="141"/>
        <end position="155"/>
    </location>
</feature>
<dbReference type="PANTHER" id="PTHR22042:SF3">
    <property type="entry name" value="RIKEN CDNA 2900026A02 GENE"/>
    <property type="match status" value="1"/>
</dbReference>
<feature type="compositionally biased region" description="Basic and acidic residues" evidence="1">
    <location>
        <begin position="214"/>
        <end position="225"/>
    </location>
</feature>
<feature type="region of interest" description="Disordered" evidence="1">
    <location>
        <begin position="28"/>
        <end position="200"/>
    </location>
</feature>
<feature type="compositionally biased region" description="Basic and acidic residues" evidence="1">
    <location>
        <begin position="333"/>
        <end position="352"/>
    </location>
</feature>
<evidence type="ECO:0000256" key="1">
    <source>
        <dbReference type="SAM" id="MobiDB-lite"/>
    </source>
</evidence>
<evidence type="ECO:0000313" key="4">
    <source>
        <dbReference type="Proteomes" id="UP001364617"/>
    </source>
</evidence>
<feature type="compositionally biased region" description="Polar residues" evidence="1">
    <location>
        <begin position="115"/>
        <end position="130"/>
    </location>
</feature>
<protein>
    <recommendedName>
        <fullName evidence="2">Tankyrase 1-binding protein C-terminal domain-containing protein</fullName>
    </recommendedName>
</protein>
<feature type="compositionally biased region" description="Basic and acidic residues" evidence="1">
    <location>
        <begin position="291"/>
        <end position="300"/>
    </location>
</feature>
<dbReference type="Proteomes" id="UP001364617">
    <property type="component" value="Unassembled WGS sequence"/>
</dbReference>
<feature type="compositionally biased region" description="Polar residues" evidence="1">
    <location>
        <begin position="1736"/>
        <end position="1745"/>
    </location>
</feature>
<feature type="region of interest" description="Disordered" evidence="1">
    <location>
        <begin position="1015"/>
        <end position="1063"/>
    </location>
</feature>
<feature type="region of interest" description="Disordered" evidence="1">
    <location>
        <begin position="858"/>
        <end position="928"/>
    </location>
</feature>
<proteinExistence type="predicted"/>
<feature type="region of interest" description="Disordered" evidence="1">
    <location>
        <begin position="1511"/>
        <end position="1831"/>
    </location>
</feature>
<name>A0AAN9CSI4_9TELE</name>
<accession>A0AAN9CSI4</accession>
<comment type="caution">
    <text evidence="3">The sequence shown here is derived from an EMBL/GenBank/DDBJ whole genome shotgun (WGS) entry which is preliminary data.</text>
</comment>